<name>A0A392T7P0_9FABA</name>
<evidence type="ECO:0000313" key="3">
    <source>
        <dbReference type="Proteomes" id="UP000265520"/>
    </source>
</evidence>
<feature type="region of interest" description="Disordered" evidence="1">
    <location>
        <begin position="1"/>
        <end position="24"/>
    </location>
</feature>
<accession>A0A392T7P0</accession>
<keyword evidence="3" id="KW-1185">Reference proteome</keyword>
<dbReference type="Proteomes" id="UP000265520">
    <property type="component" value="Unassembled WGS sequence"/>
</dbReference>
<comment type="caution">
    <text evidence="2">The sequence shown here is derived from an EMBL/GenBank/DDBJ whole genome shotgun (WGS) entry which is preliminary data.</text>
</comment>
<evidence type="ECO:0000313" key="2">
    <source>
        <dbReference type="EMBL" id="MCI56427.1"/>
    </source>
</evidence>
<reference evidence="2 3" key="1">
    <citation type="journal article" date="2018" name="Front. Plant Sci.">
        <title>Red Clover (Trifolium pratense) and Zigzag Clover (T. medium) - A Picture of Genomic Similarities and Differences.</title>
        <authorList>
            <person name="Dluhosova J."/>
            <person name="Istvanek J."/>
            <person name="Nedelnik J."/>
            <person name="Repkova J."/>
        </authorList>
    </citation>
    <scope>NUCLEOTIDE SEQUENCE [LARGE SCALE GENOMIC DNA]</scope>
    <source>
        <strain evidence="3">cv. 10/8</strain>
        <tissue evidence="2">Leaf</tissue>
    </source>
</reference>
<evidence type="ECO:0000256" key="1">
    <source>
        <dbReference type="SAM" id="MobiDB-lite"/>
    </source>
</evidence>
<protein>
    <submittedName>
        <fullName evidence="2">Uncharacterized protein</fullName>
    </submittedName>
</protein>
<proteinExistence type="predicted"/>
<sequence>KEIMENCSGLSLQPINRRGPPNLEYRLGSDVESVGF</sequence>
<dbReference type="AlphaFoldDB" id="A0A392T7P0"/>
<dbReference type="EMBL" id="LXQA010512100">
    <property type="protein sequence ID" value="MCI56427.1"/>
    <property type="molecule type" value="Genomic_DNA"/>
</dbReference>
<feature type="non-terminal residue" evidence="2">
    <location>
        <position position="1"/>
    </location>
</feature>
<organism evidence="2 3">
    <name type="scientific">Trifolium medium</name>
    <dbReference type="NCBI Taxonomy" id="97028"/>
    <lineage>
        <taxon>Eukaryota</taxon>
        <taxon>Viridiplantae</taxon>
        <taxon>Streptophyta</taxon>
        <taxon>Embryophyta</taxon>
        <taxon>Tracheophyta</taxon>
        <taxon>Spermatophyta</taxon>
        <taxon>Magnoliopsida</taxon>
        <taxon>eudicotyledons</taxon>
        <taxon>Gunneridae</taxon>
        <taxon>Pentapetalae</taxon>
        <taxon>rosids</taxon>
        <taxon>fabids</taxon>
        <taxon>Fabales</taxon>
        <taxon>Fabaceae</taxon>
        <taxon>Papilionoideae</taxon>
        <taxon>50 kb inversion clade</taxon>
        <taxon>NPAAA clade</taxon>
        <taxon>Hologalegina</taxon>
        <taxon>IRL clade</taxon>
        <taxon>Trifolieae</taxon>
        <taxon>Trifolium</taxon>
    </lineage>
</organism>